<evidence type="ECO:0000313" key="5">
    <source>
        <dbReference type="Proteomes" id="UP000300879"/>
    </source>
</evidence>
<feature type="compositionally biased region" description="Basic and acidic residues" evidence="1">
    <location>
        <begin position="470"/>
        <end position="485"/>
    </location>
</feature>
<keyword evidence="2" id="KW-0472">Membrane</keyword>
<dbReference type="OrthoDB" id="9783862at2"/>
<keyword evidence="2" id="KW-1133">Transmembrane helix</keyword>
<dbReference type="EMBL" id="CP040396">
    <property type="protein sequence ID" value="QCT03982.1"/>
    <property type="molecule type" value="Genomic_DNA"/>
</dbReference>
<dbReference type="InterPro" id="IPR008984">
    <property type="entry name" value="SMAD_FHA_dom_sf"/>
</dbReference>
<feature type="compositionally biased region" description="Basic and acidic residues" evidence="1">
    <location>
        <begin position="212"/>
        <end position="228"/>
    </location>
</feature>
<feature type="transmembrane region" description="Helical" evidence="2">
    <location>
        <begin position="337"/>
        <end position="356"/>
    </location>
</feature>
<dbReference type="Gene3D" id="2.60.200.20">
    <property type="match status" value="1"/>
</dbReference>
<keyword evidence="2" id="KW-0812">Transmembrane</keyword>
<dbReference type="CDD" id="cd00060">
    <property type="entry name" value="FHA"/>
    <property type="match status" value="1"/>
</dbReference>
<dbReference type="Pfam" id="PF00498">
    <property type="entry name" value="FHA"/>
    <property type="match status" value="1"/>
</dbReference>
<feature type="region of interest" description="Disordered" evidence="1">
    <location>
        <begin position="212"/>
        <end position="282"/>
    </location>
</feature>
<protein>
    <submittedName>
        <fullName evidence="4">FHA domain-containing protein</fullName>
    </submittedName>
</protein>
<sequence length="677" mass="73390">MFGMTRDFVQNAGTLMVLAKDQGLDEKDISHVQMGMIRAVSIPHFLPLYLKEMDCSITLEYNISGKKMLSQVLRTEKLTLTEFYALLLQIVTALQDSGKYMLKADQYVLNEEYMFLEGPLHSGLIYLTYLPFTAGVWASEQSLADSIKSLITRWLALVKELQGNGIQSLLHACSQEEFELAGLKKLLLGLMAGSGEHDAAVQHQAEVAEHVSHTADPLHLRRSADTRSKPNVKNEPNPLNASHMLPSAPQIPHIRNGSSSSKSPVTPFPGAAQPQRGREERPLQTVWNADSVKQLQVNVTTGSPGLPASGASGTEAWESGGWDELYDDEPRQTSSSVYWLLGGLLAIAVVWRFVYMDAPSSGGMWLSSAASAVLGIIAVLGWKGRLGLLQGWFSKKVSDRMDAGMPEDVSGPLHFDRKEAEKHIFSLERFTGLLSGRGGKKDRSGHTPDLDSPPGSEKWRWNKPPSSGHDYGDHGDDQLSPHDEGLPGSGYRDSANVRNAGSMALYDGAVNNQAMPMDQLLQERFQGSSIGGIGKDPAAVSASGFAAAAAVSEDGGTVLLQPRTGYGSDAADSTGSPRPYLEVSLPSRQESERVELDQAHFIIGRSGEVAQYVAASAGVSRAHVELSRSPEGYKIKDLGSRNGTLLRGEPMVAYKEYMLGEGDVFVIAEGQYTFRAS</sequence>
<keyword evidence="5" id="KW-1185">Reference proteome</keyword>
<feature type="transmembrane region" description="Helical" evidence="2">
    <location>
        <begin position="362"/>
        <end position="382"/>
    </location>
</feature>
<dbReference type="InterPro" id="IPR045962">
    <property type="entry name" value="DUF6382"/>
</dbReference>
<dbReference type="InterPro" id="IPR000253">
    <property type="entry name" value="FHA_dom"/>
</dbReference>
<organism evidence="4 5">
    <name type="scientific">Paenibacillus algicola</name>
    <dbReference type="NCBI Taxonomy" id="2565926"/>
    <lineage>
        <taxon>Bacteria</taxon>
        <taxon>Bacillati</taxon>
        <taxon>Bacillota</taxon>
        <taxon>Bacilli</taxon>
        <taxon>Bacillales</taxon>
        <taxon>Paenibacillaceae</taxon>
        <taxon>Paenibacillus</taxon>
    </lineage>
</organism>
<dbReference type="Pfam" id="PF19909">
    <property type="entry name" value="DUF6382"/>
    <property type="match status" value="1"/>
</dbReference>
<dbReference type="AlphaFoldDB" id="A0A4P8XMH1"/>
<feature type="compositionally biased region" description="Basic and acidic residues" evidence="1">
    <location>
        <begin position="439"/>
        <end position="449"/>
    </location>
</feature>
<dbReference type="PROSITE" id="PS50006">
    <property type="entry name" value="FHA_DOMAIN"/>
    <property type="match status" value="1"/>
</dbReference>
<feature type="region of interest" description="Disordered" evidence="1">
    <location>
        <begin position="436"/>
        <end position="495"/>
    </location>
</feature>
<evidence type="ECO:0000259" key="3">
    <source>
        <dbReference type="PROSITE" id="PS50006"/>
    </source>
</evidence>
<evidence type="ECO:0000313" key="4">
    <source>
        <dbReference type="EMBL" id="QCT03982.1"/>
    </source>
</evidence>
<accession>A0A4P8XMH1</accession>
<gene>
    <name evidence="4" type="ORF">E6C60_3271</name>
</gene>
<dbReference type="Proteomes" id="UP000300879">
    <property type="component" value="Chromosome"/>
</dbReference>
<dbReference type="SMART" id="SM00240">
    <property type="entry name" value="FHA"/>
    <property type="match status" value="1"/>
</dbReference>
<proteinExistence type="predicted"/>
<reference evidence="4 5" key="1">
    <citation type="submission" date="2019-05" db="EMBL/GenBank/DDBJ databases">
        <authorList>
            <person name="Chen C."/>
        </authorList>
    </citation>
    <scope>NUCLEOTIDE SEQUENCE [LARGE SCALE GENOMIC DNA]</scope>
    <source>
        <strain evidence="4 5">HB172198</strain>
    </source>
</reference>
<evidence type="ECO:0000256" key="1">
    <source>
        <dbReference type="SAM" id="MobiDB-lite"/>
    </source>
</evidence>
<feature type="domain" description="FHA" evidence="3">
    <location>
        <begin position="601"/>
        <end position="651"/>
    </location>
</feature>
<dbReference type="SUPFAM" id="SSF49879">
    <property type="entry name" value="SMAD/FHA domain"/>
    <property type="match status" value="1"/>
</dbReference>
<dbReference type="KEGG" id="palo:E6C60_3271"/>
<name>A0A4P8XMH1_9BACL</name>
<evidence type="ECO:0000256" key="2">
    <source>
        <dbReference type="SAM" id="Phobius"/>
    </source>
</evidence>